<organism evidence="2 3">
    <name type="scientific">Athelia psychrophila</name>
    <dbReference type="NCBI Taxonomy" id="1759441"/>
    <lineage>
        <taxon>Eukaryota</taxon>
        <taxon>Fungi</taxon>
        <taxon>Dikarya</taxon>
        <taxon>Basidiomycota</taxon>
        <taxon>Agaricomycotina</taxon>
        <taxon>Agaricomycetes</taxon>
        <taxon>Agaricomycetidae</taxon>
        <taxon>Atheliales</taxon>
        <taxon>Atheliaceae</taxon>
        <taxon>Athelia</taxon>
    </lineage>
</organism>
<feature type="compositionally biased region" description="Low complexity" evidence="1">
    <location>
        <begin position="66"/>
        <end position="86"/>
    </location>
</feature>
<proteinExistence type="predicted"/>
<reference evidence="2 3" key="1">
    <citation type="journal article" date="2016" name="Mol. Biol. Evol.">
        <title>Comparative Genomics of Early-Diverging Mushroom-Forming Fungi Provides Insights into the Origins of Lignocellulose Decay Capabilities.</title>
        <authorList>
            <person name="Nagy L.G."/>
            <person name="Riley R."/>
            <person name="Tritt A."/>
            <person name="Adam C."/>
            <person name="Daum C."/>
            <person name="Floudas D."/>
            <person name="Sun H."/>
            <person name="Yadav J.S."/>
            <person name="Pangilinan J."/>
            <person name="Larsson K.H."/>
            <person name="Matsuura K."/>
            <person name="Barry K."/>
            <person name="Labutti K."/>
            <person name="Kuo R."/>
            <person name="Ohm R.A."/>
            <person name="Bhattacharya S.S."/>
            <person name="Shirouzu T."/>
            <person name="Yoshinaga Y."/>
            <person name="Martin F.M."/>
            <person name="Grigoriev I.V."/>
            <person name="Hibbett D.S."/>
        </authorList>
    </citation>
    <scope>NUCLEOTIDE SEQUENCE [LARGE SCALE GENOMIC DNA]</scope>
    <source>
        <strain evidence="2 3">CBS 109695</strain>
    </source>
</reference>
<keyword evidence="3" id="KW-1185">Reference proteome</keyword>
<evidence type="ECO:0000313" key="2">
    <source>
        <dbReference type="EMBL" id="KZP22447.1"/>
    </source>
</evidence>
<gene>
    <name evidence="2" type="ORF">FIBSPDRAFT_890335</name>
</gene>
<dbReference type="EMBL" id="KV417539">
    <property type="protein sequence ID" value="KZP22447.1"/>
    <property type="molecule type" value="Genomic_DNA"/>
</dbReference>
<accession>A0A166L0L5</accession>
<sequence>MPPVNGIMGCHSSGVYTAPAFAHFVLSDAAVPIASSWRRRARFVIAAYEVLVVGRTTRLNVPLLESPTSDTSSAPPSPISVSSPQCCPSSPRQAELLVAREHRKSPLVFFRVHAVLAHSPTTQALFCLLPHVITASPALQVYSIGELPLLWIFVSKRVYRYGNATCTFRGTVFSASLFRLSRVRLRSGLLDYCLTISFHIACTTHACLGLPYAEFVGLSSTRACRVFRMMLLCEMDDVGLVTLSMGAGAAGGMTMASVQYARRSFGEGEEEDEEEDDGEDGEMGSGIRPLRTVRRVVRCWCCRFWYYSAHAKARAHHGSRAMRDSAFGLAFCFNSAWTAPRYRSFGIRFSESPWTSILP</sequence>
<feature type="compositionally biased region" description="Acidic residues" evidence="1">
    <location>
        <begin position="267"/>
        <end position="282"/>
    </location>
</feature>
<name>A0A166L0L5_9AGAM</name>
<dbReference type="Proteomes" id="UP000076532">
    <property type="component" value="Unassembled WGS sequence"/>
</dbReference>
<protein>
    <submittedName>
        <fullName evidence="2">Uncharacterized protein</fullName>
    </submittedName>
</protein>
<feature type="region of interest" description="Disordered" evidence="1">
    <location>
        <begin position="64"/>
        <end position="86"/>
    </location>
</feature>
<dbReference type="AlphaFoldDB" id="A0A166L0L5"/>
<evidence type="ECO:0000313" key="3">
    <source>
        <dbReference type="Proteomes" id="UP000076532"/>
    </source>
</evidence>
<evidence type="ECO:0000256" key="1">
    <source>
        <dbReference type="SAM" id="MobiDB-lite"/>
    </source>
</evidence>
<feature type="region of interest" description="Disordered" evidence="1">
    <location>
        <begin position="266"/>
        <end position="286"/>
    </location>
</feature>